<dbReference type="GO" id="GO:0005886">
    <property type="term" value="C:plasma membrane"/>
    <property type="evidence" value="ECO:0007669"/>
    <property type="project" value="UniProtKB-SubCell"/>
</dbReference>
<keyword evidence="2" id="KW-1003">Cell membrane</keyword>
<evidence type="ECO:0000256" key="3">
    <source>
        <dbReference type="ARBA" id="ARBA00022692"/>
    </source>
</evidence>
<feature type="transmembrane region" description="Helical" evidence="6">
    <location>
        <begin position="125"/>
        <end position="146"/>
    </location>
</feature>
<accession>A0A2N6PG49</accession>
<evidence type="ECO:0000256" key="1">
    <source>
        <dbReference type="ARBA" id="ARBA00004651"/>
    </source>
</evidence>
<reference evidence="8 9" key="1">
    <citation type="submission" date="2017-09" db="EMBL/GenBank/DDBJ databases">
        <title>Bacterial strain isolated from the female urinary microbiota.</title>
        <authorList>
            <person name="Thomas-White K."/>
            <person name="Kumar N."/>
            <person name="Forster S."/>
            <person name="Putonti C."/>
            <person name="Lawley T."/>
            <person name="Wolfe A.J."/>
        </authorList>
    </citation>
    <scope>NUCLEOTIDE SEQUENCE [LARGE SCALE GENOMIC DNA]</scope>
    <source>
        <strain evidence="8 9">UMB0680</strain>
    </source>
</reference>
<keyword evidence="5 6" id="KW-0472">Membrane</keyword>
<evidence type="ECO:0000256" key="6">
    <source>
        <dbReference type="SAM" id="Phobius"/>
    </source>
</evidence>
<evidence type="ECO:0000256" key="4">
    <source>
        <dbReference type="ARBA" id="ARBA00022989"/>
    </source>
</evidence>
<proteinExistence type="predicted"/>
<protein>
    <recommendedName>
        <fullName evidence="7">DUF3817 domain-containing protein</fullName>
    </recommendedName>
</protein>
<name>A0A2N6PG49_9MICO</name>
<dbReference type="NCBIfam" id="TIGR03954">
    <property type="entry name" value="integ_memb_HG"/>
    <property type="match status" value="1"/>
</dbReference>
<dbReference type="EMBL" id="PNFZ01000005">
    <property type="protein sequence ID" value="PMB97643.1"/>
    <property type="molecule type" value="Genomic_DNA"/>
</dbReference>
<feature type="transmembrane region" description="Helical" evidence="6">
    <location>
        <begin position="36"/>
        <end position="59"/>
    </location>
</feature>
<evidence type="ECO:0000256" key="2">
    <source>
        <dbReference type="ARBA" id="ARBA00022475"/>
    </source>
</evidence>
<comment type="subcellular location">
    <subcellularLocation>
        <location evidence="1">Cell membrane</location>
        <topology evidence="1">Multi-pass membrane protein</topology>
    </subcellularLocation>
</comment>
<sequence length="152" mass="16488">MTPKKLFTTFAIAEAITWTLLIAGMILKYVTHTTELGVRIGGGIHGFVFLTYCVVTVLIGTSQRWKAGQIATGLLSAIIPYATIPFEIHARRAGLLDGSWELGAGKREPRNFFEGWCDWAIRRPVAALVVGFVGVACLFGVLLFLGPPIPKG</sequence>
<gene>
    <name evidence="8" type="ORF">CJ198_09545</name>
</gene>
<evidence type="ECO:0000313" key="9">
    <source>
        <dbReference type="Proteomes" id="UP000235703"/>
    </source>
</evidence>
<dbReference type="Proteomes" id="UP000235703">
    <property type="component" value="Unassembled WGS sequence"/>
</dbReference>
<dbReference type="AlphaFoldDB" id="A0A2N6PG49"/>
<evidence type="ECO:0000256" key="5">
    <source>
        <dbReference type="ARBA" id="ARBA00023136"/>
    </source>
</evidence>
<comment type="caution">
    <text evidence="8">The sequence shown here is derived from an EMBL/GenBank/DDBJ whole genome shotgun (WGS) entry which is preliminary data.</text>
</comment>
<feature type="transmembrane region" description="Helical" evidence="6">
    <location>
        <begin position="7"/>
        <end position="30"/>
    </location>
</feature>
<dbReference type="PANTHER" id="PTHR40077">
    <property type="entry name" value="MEMBRANE PROTEIN-RELATED"/>
    <property type="match status" value="1"/>
</dbReference>
<evidence type="ECO:0000313" key="8">
    <source>
        <dbReference type="EMBL" id="PMB97643.1"/>
    </source>
</evidence>
<keyword evidence="9" id="KW-1185">Reference proteome</keyword>
<dbReference type="InterPro" id="IPR023845">
    <property type="entry name" value="DUF3817_TM"/>
</dbReference>
<dbReference type="Pfam" id="PF12823">
    <property type="entry name" value="DUF3817"/>
    <property type="match status" value="1"/>
</dbReference>
<keyword evidence="4 6" id="KW-1133">Transmembrane helix</keyword>
<dbReference type="RefSeq" id="WP_102162400.1">
    <property type="nucleotide sequence ID" value="NZ_JALXPP010000003.1"/>
</dbReference>
<dbReference type="PANTHER" id="PTHR40077:SF1">
    <property type="entry name" value="MEMBRANE PROTEIN"/>
    <property type="match status" value="1"/>
</dbReference>
<dbReference type="OrthoDB" id="3396203at2"/>
<evidence type="ECO:0000259" key="7">
    <source>
        <dbReference type="Pfam" id="PF12823"/>
    </source>
</evidence>
<keyword evidence="3 6" id="KW-0812">Transmembrane</keyword>
<feature type="domain" description="DUF3817" evidence="7">
    <location>
        <begin position="5"/>
        <end position="92"/>
    </location>
</feature>
<organism evidence="8 9">
    <name type="scientific">Brevibacterium luteolum</name>
    <dbReference type="NCBI Taxonomy" id="199591"/>
    <lineage>
        <taxon>Bacteria</taxon>
        <taxon>Bacillati</taxon>
        <taxon>Actinomycetota</taxon>
        <taxon>Actinomycetes</taxon>
        <taxon>Micrococcales</taxon>
        <taxon>Brevibacteriaceae</taxon>
        <taxon>Brevibacterium</taxon>
    </lineage>
</organism>